<feature type="transmembrane region" description="Helical" evidence="7">
    <location>
        <begin position="247"/>
        <end position="268"/>
    </location>
</feature>
<dbReference type="InterPro" id="IPR011701">
    <property type="entry name" value="MFS"/>
</dbReference>
<evidence type="ECO:0000256" key="1">
    <source>
        <dbReference type="ARBA" id="ARBA00004141"/>
    </source>
</evidence>
<dbReference type="Pfam" id="PF07690">
    <property type="entry name" value="MFS_1"/>
    <property type="match status" value="1"/>
</dbReference>
<evidence type="ECO:0000313" key="10">
    <source>
        <dbReference type="Proteomes" id="UP001153365"/>
    </source>
</evidence>
<evidence type="ECO:0000313" key="9">
    <source>
        <dbReference type="EMBL" id="CAH7668874.1"/>
    </source>
</evidence>
<dbReference type="Proteomes" id="UP001153365">
    <property type="component" value="Unassembled WGS sequence"/>
</dbReference>
<dbReference type="CDD" id="cd17316">
    <property type="entry name" value="MFS_SV2_like"/>
    <property type="match status" value="1"/>
</dbReference>
<feature type="transmembrane region" description="Helical" evidence="7">
    <location>
        <begin position="429"/>
        <end position="446"/>
    </location>
</feature>
<evidence type="ECO:0000256" key="5">
    <source>
        <dbReference type="ARBA" id="ARBA00022989"/>
    </source>
</evidence>
<keyword evidence="5 7" id="KW-1133">Transmembrane helix</keyword>
<feature type="domain" description="Major facilitator superfamily (MFS) profile" evidence="8">
    <location>
        <begin position="83"/>
        <end position="538"/>
    </location>
</feature>
<dbReference type="AlphaFoldDB" id="A0AAV0ANT8"/>
<feature type="transmembrane region" description="Helical" evidence="7">
    <location>
        <begin position="516"/>
        <end position="535"/>
    </location>
</feature>
<feature type="transmembrane region" description="Helical" evidence="7">
    <location>
        <begin position="452"/>
        <end position="473"/>
    </location>
</feature>
<dbReference type="FunFam" id="1.20.1250.20:FF:000171">
    <property type="entry name" value="MFS general substrate transporter"/>
    <property type="match status" value="1"/>
</dbReference>
<dbReference type="PROSITE" id="PS50850">
    <property type="entry name" value="MFS"/>
    <property type="match status" value="1"/>
</dbReference>
<dbReference type="GO" id="GO:0022857">
    <property type="term" value="F:transmembrane transporter activity"/>
    <property type="evidence" value="ECO:0007669"/>
    <property type="project" value="InterPro"/>
</dbReference>
<protein>
    <submittedName>
        <fullName evidence="9">Major facilitator superfamily domain-containing protein</fullName>
    </submittedName>
</protein>
<keyword evidence="10" id="KW-1185">Reference proteome</keyword>
<feature type="transmembrane region" description="Helical" evidence="7">
    <location>
        <begin position="146"/>
        <end position="163"/>
    </location>
</feature>
<keyword evidence="3" id="KW-0813">Transport</keyword>
<dbReference type="InterPro" id="IPR020846">
    <property type="entry name" value="MFS_dom"/>
</dbReference>
<dbReference type="GO" id="GO:0016020">
    <property type="term" value="C:membrane"/>
    <property type="evidence" value="ECO:0007669"/>
    <property type="project" value="UniProtKB-SubCell"/>
</dbReference>
<dbReference type="EMBL" id="CALTRL010000614">
    <property type="protein sequence ID" value="CAH7668874.1"/>
    <property type="molecule type" value="Genomic_DNA"/>
</dbReference>
<comment type="subcellular location">
    <subcellularLocation>
        <location evidence="1">Membrane</location>
        <topology evidence="1">Multi-pass membrane protein</topology>
    </subcellularLocation>
</comment>
<evidence type="ECO:0000256" key="3">
    <source>
        <dbReference type="ARBA" id="ARBA00022448"/>
    </source>
</evidence>
<gene>
    <name evidence="9" type="ORF">PPACK8108_LOCUS3439</name>
</gene>
<dbReference type="PANTHER" id="PTHR23511:SF12">
    <property type="entry name" value="TRANSPORTER, PUTATIVE (AFU_ORTHOLOGUE AFUA_7G01740)-RELATED"/>
    <property type="match status" value="1"/>
</dbReference>
<evidence type="ECO:0000256" key="2">
    <source>
        <dbReference type="ARBA" id="ARBA00008335"/>
    </source>
</evidence>
<evidence type="ECO:0000256" key="6">
    <source>
        <dbReference type="ARBA" id="ARBA00023136"/>
    </source>
</evidence>
<accession>A0AAV0ANT8</accession>
<evidence type="ECO:0000256" key="4">
    <source>
        <dbReference type="ARBA" id="ARBA00022692"/>
    </source>
</evidence>
<name>A0AAV0ANT8_PHAPC</name>
<evidence type="ECO:0000256" key="7">
    <source>
        <dbReference type="SAM" id="Phobius"/>
    </source>
</evidence>
<reference evidence="9" key="1">
    <citation type="submission" date="2022-06" db="EMBL/GenBank/DDBJ databases">
        <authorList>
            <consortium name="SYNGENTA / RWTH Aachen University"/>
        </authorList>
    </citation>
    <scope>NUCLEOTIDE SEQUENCE</scope>
</reference>
<comment type="similarity">
    <text evidence="2">Belongs to the major facilitator superfamily.</text>
</comment>
<sequence>MSNSDSGKLHKEAGKYLEENQIFREIFDENESVTLKKKPVSSIYEGQETVIPAGALDPIYESKARLLNAAIQEIGMGKYQWHLFLVLGYAWASDSMWPTATSLILTPISKEFNVDQPPLLTLTQCIGLLVGALFWGFGCDLFGRKLGFNFTIGSTSIFALIAAGSPNFAFLGVFVSLWSSGVGGGLPIDSAIFLEFLPGSHQYLLTILSVFWSLGQLIITLVAWPLLSNISCPSSATTCSKKENFGWRWILIIFGSLSFLMFLLRFFVFKLYESPKYLMGKGKDAEAVIIIHEIARYNGVSSSLKLEHLEAISVNKDPEVLLSPSPVKTAVFRSMEKFNFQHLRALFATPKVAFSTSIIVIIWALIGLGYPLYNSFIPFIQNQKGIDFGDGSNYLTYRNTLIIAAVSLPGALIGAFFVQQPQVGRKGSLAISSFLTGASLLASTTAKDSNALLGWNCAFGLTSSFMYAVLYSYTPEIFCTKDRGTGNAITASANRIFGIMAPIVAMTTDLKTSVPVYLSGALFFGAGLLTLPLPFESRGKASL</sequence>
<organism evidence="9 10">
    <name type="scientific">Phakopsora pachyrhizi</name>
    <name type="common">Asian soybean rust disease fungus</name>
    <dbReference type="NCBI Taxonomy" id="170000"/>
    <lineage>
        <taxon>Eukaryota</taxon>
        <taxon>Fungi</taxon>
        <taxon>Dikarya</taxon>
        <taxon>Basidiomycota</taxon>
        <taxon>Pucciniomycotina</taxon>
        <taxon>Pucciniomycetes</taxon>
        <taxon>Pucciniales</taxon>
        <taxon>Phakopsoraceae</taxon>
        <taxon>Phakopsora</taxon>
    </lineage>
</organism>
<evidence type="ECO:0000259" key="8">
    <source>
        <dbReference type="PROSITE" id="PS50850"/>
    </source>
</evidence>
<dbReference type="Gene3D" id="1.20.1250.20">
    <property type="entry name" value="MFS general substrate transporter like domains"/>
    <property type="match status" value="1"/>
</dbReference>
<feature type="transmembrane region" description="Helical" evidence="7">
    <location>
        <begin position="352"/>
        <end position="373"/>
    </location>
</feature>
<dbReference type="PANTHER" id="PTHR23511">
    <property type="entry name" value="SYNAPTIC VESICLE GLYCOPROTEIN 2"/>
    <property type="match status" value="1"/>
</dbReference>
<feature type="transmembrane region" description="Helical" evidence="7">
    <location>
        <begin position="81"/>
        <end position="99"/>
    </location>
</feature>
<proteinExistence type="inferred from homology"/>
<dbReference type="SUPFAM" id="SSF103473">
    <property type="entry name" value="MFS general substrate transporter"/>
    <property type="match status" value="1"/>
</dbReference>
<comment type="caution">
    <text evidence="9">The sequence shown here is derived from an EMBL/GenBank/DDBJ whole genome shotgun (WGS) entry which is preliminary data.</text>
</comment>
<feature type="transmembrane region" description="Helical" evidence="7">
    <location>
        <begin position="119"/>
        <end position="139"/>
    </location>
</feature>
<dbReference type="InterPro" id="IPR036259">
    <property type="entry name" value="MFS_trans_sf"/>
</dbReference>
<keyword evidence="4 7" id="KW-0812">Transmembrane</keyword>
<feature type="transmembrane region" description="Helical" evidence="7">
    <location>
        <begin position="397"/>
        <end position="417"/>
    </location>
</feature>
<feature type="transmembrane region" description="Helical" evidence="7">
    <location>
        <begin position="203"/>
        <end position="227"/>
    </location>
</feature>
<keyword evidence="6 7" id="KW-0472">Membrane</keyword>
<feature type="transmembrane region" description="Helical" evidence="7">
    <location>
        <begin position="169"/>
        <end position="196"/>
    </location>
</feature>